<name>A0AAD4LB69_9AGAM</name>
<evidence type="ECO:0000313" key="4">
    <source>
        <dbReference type="EMBL" id="KAH8987325.1"/>
    </source>
</evidence>
<dbReference type="InterPro" id="IPR031350">
    <property type="entry name" value="Goodbye_dom"/>
</dbReference>
<dbReference type="PANTHER" id="PTHR10039">
    <property type="entry name" value="AMELOGENIN"/>
    <property type="match status" value="1"/>
</dbReference>
<dbReference type="AlphaFoldDB" id="A0AAD4LB69"/>
<keyword evidence="1" id="KW-0677">Repeat</keyword>
<evidence type="ECO:0000259" key="2">
    <source>
        <dbReference type="Pfam" id="PF17109"/>
    </source>
</evidence>
<dbReference type="Pfam" id="PF24883">
    <property type="entry name" value="NPHP3_N"/>
    <property type="match status" value="1"/>
</dbReference>
<protein>
    <recommendedName>
        <fullName evidence="6">NACHT domain-containing protein</fullName>
    </recommendedName>
</protein>
<dbReference type="EMBL" id="JAKELL010000048">
    <property type="protein sequence ID" value="KAH8987325.1"/>
    <property type="molecule type" value="Genomic_DNA"/>
</dbReference>
<keyword evidence="5" id="KW-1185">Reference proteome</keyword>
<sequence length="508" mass="56950">MSSSSQTSVSSSQFESIISAALNEFEQKTGKNLLDDWLAKELQNCESVNAVMDIIQGQAEAFDKFMNGGSKLMKWVRSSVHILYTISAALGDGVGVVVPSSKAVFTGIGILLAAAKDVRASHDALVDLFERIQFFLKRLGVHTRITPTKDMVEILMKIMAEVIGILSFATKEMQRSKTKMYLRKLLGRTDIEDALKKLDSLTQEEVRMAIAQVLQGINELKNDAKKTNGAMQQLAEKVDQIQWNQIEQDVRRWLSSPDPTVNYNTARKIYQEGTAVWFLEGGIFKEWDLIGSLLWIHGKPGSGKSILCASIIKHVISLRDAGSAALAYYYFDFRDEEKRNLRNFVTSLLTQLSDYSESCRNIILCLYFAHGKGTRQPDIDALIDCLKEIFKVVAPQPVYVIVDALDECPGMSGMPTPRETVLDLVEDLAHMQLPALHVCITSRPEVDIKEVLEPIAYCAVSLHCESGQQKDILDYVKAVVSSDRKMRKWRDEEKKLVVEELSKKVDGM</sequence>
<dbReference type="SUPFAM" id="SSF52540">
    <property type="entry name" value="P-loop containing nucleoside triphosphate hydrolases"/>
    <property type="match status" value="1"/>
</dbReference>
<dbReference type="Proteomes" id="UP001201163">
    <property type="component" value="Unassembled WGS sequence"/>
</dbReference>
<comment type="caution">
    <text evidence="4">The sequence shown here is derived from an EMBL/GenBank/DDBJ whole genome shotgun (WGS) entry which is preliminary data.</text>
</comment>
<dbReference type="InterPro" id="IPR027417">
    <property type="entry name" value="P-loop_NTPase"/>
</dbReference>
<dbReference type="PANTHER" id="PTHR10039:SF16">
    <property type="entry name" value="GPI INOSITOL-DEACYLASE"/>
    <property type="match status" value="1"/>
</dbReference>
<evidence type="ECO:0000259" key="3">
    <source>
        <dbReference type="Pfam" id="PF24883"/>
    </source>
</evidence>
<evidence type="ECO:0000256" key="1">
    <source>
        <dbReference type="ARBA" id="ARBA00022737"/>
    </source>
</evidence>
<evidence type="ECO:0008006" key="6">
    <source>
        <dbReference type="Google" id="ProtNLM"/>
    </source>
</evidence>
<reference evidence="4" key="1">
    <citation type="submission" date="2022-01" db="EMBL/GenBank/DDBJ databases">
        <title>Comparative genomics reveals a dynamic genome evolution in the ectomycorrhizal milk-cap (Lactarius) mushrooms.</title>
        <authorList>
            <consortium name="DOE Joint Genome Institute"/>
            <person name="Lebreton A."/>
            <person name="Tang N."/>
            <person name="Kuo A."/>
            <person name="LaButti K."/>
            <person name="Drula E."/>
            <person name="Barry K."/>
            <person name="Clum A."/>
            <person name="Lipzen A."/>
            <person name="Mousain D."/>
            <person name="Ng V."/>
            <person name="Wang R."/>
            <person name="Wang X."/>
            <person name="Dai Y."/>
            <person name="Henrissat B."/>
            <person name="Grigoriev I.V."/>
            <person name="Guerin-Laguette A."/>
            <person name="Yu F."/>
            <person name="Martin F.M."/>
        </authorList>
    </citation>
    <scope>NUCLEOTIDE SEQUENCE</scope>
    <source>
        <strain evidence="4">QP</strain>
    </source>
</reference>
<evidence type="ECO:0000313" key="5">
    <source>
        <dbReference type="Proteomes" id="UP001201163"/>
    </source>
</evidence>
<feature type="domain" description="Fungal STAND N-terminal Goodbye" evidence="2">
    <location>
        <begin position="20"/>
        <end position="141"/>
    </location>
</feature>
<proteinExistence type="predicted"/>
<dbReference type="InterPro" id="IPR056884">
    <property type="entry name" value="NPHP3-like_N"/>
</dbReference>
<accession>A0AAD4LB69</accession>
<organism evidence="4 5">
    <name type="scientific">Lactarius akahatsu</name>
    <dbReference type="NCBI Taxonomy" id="416441"/>
    <lineage>
        <taxon>Eukaryota</taxon>
        <taxon>Fungi</taxon>
        <taxon>Dikarya</taxon>
        <taxon>Basidiomycota</taxon>
        <taxon>Agaricomycotina</taxon>
        <taxon>Agaricomycetes</taxon>
        <taxon>Russulales</taxon>
        <taxon>Russulaceae</taxon>
        <taxon>Lactarius</taxon>
    </lineage>
</organism>
<dbReference type="Pfam" id="PF17109">
    <property type="entry name" value="Goodbye"/>
    <property type="match status" value="1"/>
</dbReference>
<feature type="domain" description="Nephrocystin 3-like N-terminal" evidence="3">
    <location>
        <begin position="273"/>
        <end position="443"/>
    </location>
</feature>
<dbReference type="Gene3D" id="3.40.50.300">
    <property type="entry name" value="P-loop containing nucleotide triphosphate hydrolases"/>
    <property type="match status" value="1"/>
</dbReference>
<gene>
    <name evidence="4" type="ORF">EDB92DRAFT_1145425</name>
</gene>